<protein>
    <submittedName>
        <fullName evidence="1">Uncharacterized protein</fullName>
    </submittedName>
</protein>
<sequence length="55" mass="6221">MQGPSEFGLSGLLKKWDRKDDLPKIQVPTLMIGATFDTMDPEHMQWMATQVKQGS</sequence>
<gene>
    <name evidence="1" type="ORF">SMN809_LOCUS54887</name>
</gene>
<dbReference type="SUPFAM" id="SSF53474">
    <property type="entry name" value="alpha/beta-Hydrolases"/>
    <property type="match status" value="1"/>
</dbReference>
<comment type="caution">
    <text evidence="1">The sequence shown here is derived from an EMBL/GenBank/DDBJ whole genome shotgun (WGS) entry which is preliminary data.</text>
</comment>
<evidence type="ECO:0000313" key="1">
    <source>
        <dbReference type="EMBL" id="CAF4965981.1"/>
    </source>
</evidence>
<dbReference type="Gene3D" id="3.40.50.1820">
    <property type="entry name" value="alpha/beta hydrolase"/>
    <property type="match status" value="1"/>
</dbReference>
<dbReference type="Proteomes" id="UP000676336">
    <property type="component" value="Unassembled WGS sequence"/>
</dbReference>
<evidence type="ECO:0000313" key="2">
    <source>
        <dbReference type="Proteomes" id="UP000676336"/>
    </source>
</evidence>
<organism evidence="1 2">
    <name type="scientific">Rotaria magnacalcarata</name>
    <dbReference type="NCBI Taxonomy" id="392030"/>
    <lineage>
        <taxon>Eukaryota</taxon>
        <taxon>Metazoa</taxon>
        <taxon>Spiralia</taxon>
        <taxon>Gnathifera</taxon>
        <taxon>Rotifera</taxon>
        <taxon>Eurotatoria</taxon>
        <taxon>Bdelloidea</taxon>
        <taxon>Philodinida</taxon>
        <taxon>Philodinidae</taxon>
        <taxon>Rotaria</taxon>
    </lineage>
</organism>
<dbReference type="InterPro" id="IPR029058">
    <property type="entry name" value="AB_hydrolase_fold"/>
</dbReference>
<dbReference type="EMBL" id="CAJOBI010192514">
    <property type="protein sequence ID" value="CAF4965981.1"/>
    <property type="molecule type" value="Genomic_DNA"/>
</dbReference>
<reference evidence="1" key="1">
    <citation type="submission" date="2021-02" db="EMBL/GenBank/DDBJ databases">
        <authorList>
            <person name="Nowell W R."/>
        </authorList>
    </citation>
    <scope>NUCLEOTIDE SEQUENCE</scope>
</reference>
<accession>A0A8S3D3L8</accession>
<dbReference type="AlphaFoldDB" id="A0A8S3D3L8"/>
<name>A0A8S3D3L8_9BILA</name>
<proteinExistence type="predicted"/>
<feature type="non-terminal residue" evidence="1">
    <location>
        <position position="55"/>
    </location>
</feature>